<proteinExistence type="predicted"/>
<name>A0A939TXJ4_9MICO</name>
<reference evidence="1" key="1">
    <citation type="submission" date="2021-03" db="EMBL/GenBank/DDBJ databases">
        <title>Microbacterium sp. nov., a novel actinobacterium isolated from cow dung.</title>
        <authorList>
            <person name="Zhang L."/>
        </authorList>
    </citation>
    <scope>NUCLEOTIDE SEQUENCE</scope>
    <source>
        <strain evidence="1">NEAU-LLB</strain>
    </source>
</reference>
<sequence>MTTTTIDAADLTVAHELKMGTLDMGWLSKGLLAAAAKDEVYGVRCHAHIVADQFTAVATATDAYRLHQMHLNLHAPVDPIDVVVPREALAWAAKNVRTFTPKKDSLIEPVAILLITLPVIQDKTTHPGWASVIYREWDDETAPSARFDVPLVKENYPPTERLIDIARTAETSGPAPIVLDHLADARALQTPHTTHPVIQYTAGTGGKQGPALLDFWEGSVLRATALIQPTRTEEDE</sequence>
<accession>A0A939TXJ4</accession>
<keyword evidence="2" id="KW-1185">Reference proteome</keyword>
<gene>
    <name evidence="1" type="ORF">J5V96_09285</name>
</gene>
<dbReference type="EMBL" id="JAGFOA010000003">
    <property type="protein sequence ID" value="MBO3663707.1"/>
    <property type="molecule type" value="Genomic_DNA"/>
</dbReference>
<dbReference type="Proteomes" id="UP000680132">
    <property type="component" value="Unassembled WGS sequence"/>
</dbReference>
<evidence type="ECO:0000313" key="2">
    <source>
        <dbReference type="Proteomes" id="UP000680132"/>
    </source>
</evidence>
<evidence type="ECO:0000313" key="1">
    <source>
        <dbReference type="EMBL" id="MBO3663707.1"/>
    </source>
</evidence>
<organism evidence="1 2">
    <name type="scientific">Microbacterium stercoris</name>
    <dbReference type="NCBI Taxonomy" id="2820289"/>
    <lineage>
        <taxon>Bacteria</taxon>
        <taxon>Bacillati</taxon>
        <taxon>Actinomycetota</taxon>
        <taxon>Actinomycetes</taxon>
        <taxon>Micrococcales</taxon>
        <taxon>Microbacteriaceae</taxon>
        <taxon>Microbacterium</taxon>
    </lineage>
</organism>
<dbReference type="RefSeq" id="WP_208503064.1">
    <property type="nucleotide sequence ID" value="NZ_JAGFOA010000003.1"/>
</dbReference>
<comment type="caution">
    <text evidence="1">The sequence shown here is derived from an EMBL/GenBank/DDBJ whole genome shotgun (WGS) entry which is preliminary data.</text>
</comment>
<dbReference type="AlphaFoldDB" id="A0A939TXJ4"/>
<dbReference type="Gene3D" id="3.10.150.10">
    <property type="entry name" value="DNA Polymerase III, subunit A, domain 2"/>
    <property type="match status" value="1"/>
</dbReference>
<protein>
    <submittedName>
        <fullName evidence="1">Uncharacterized protein</fullName>
    </submittedName>
</protein>